<dbReference type="Proteomes" id="UP000599879">
    <property type="component" value="Unassembled WGS sequence"/>
</dbReference>
<accession>A0A923JW69</accession>
<evidence type="ECO:0000313" key="3">
    <source>
        <dbReference type="EMBL" id="MBV4535371.1"/>
    </source>
</evidence>
<protein>
    <submittedName>
        <fullName evidence="2">Uncharacterized protein</fullName>
    </submittedName>
</protein>
<feature type="compositionally biased region" description="Low complexity" evidence="1">
    <location>
        <begin position="10"/>
        <end position="22"/>
    </location>
</feature>
<dbReference type="EMBL" id="JABWRE010000011">
    <property type="protein sequence ID" value="MBC3442225.1"/>
    <property type="molecule type" value="Genomic_DNA"/>
</dbReference>
<evidence type="ECO:0000313" key="2">
    <source>
        <dbReference type="EMBL" id="MBC3442225.1"/>
    </source>
</evidence>
<dbReference type="AlphaFoldDB" id="A0A923JW69"/>
<sequence length="71" mass="7802">MSTEGPPAGRAQFHTQHQARATAQAEQLLARKDELGGAWLGWVAGELYRLSPAPYAAMVRRELERLSQDPG</sequence>
<comment type="caution">
    <text evidence="2">The sequence shown here is derived from an EMBL/GenBank/DDBJ whole genome shotgun (WGS) entry which is preliminary data.</text>
</comment>
<name>A0A923JW69_9PSED</name>
<dbReference type="EMBL" id="JABWRE020000001">
    <property type="protein sequence ID" value="MBV4535371.1"/>
    <property type="molecule type" value="Genomic_DNA"/>
</dbReference>
<organism evidence="2">
    <name type="scientific">Pseudomonas urmiensis</name>
    <dbReference type="NCBI Taxonomy" id="2745493"/>
    <lineage>
        <taxon>Bacteria</taxon>
        <taxon>Pseudomonadati</taxon>
        <taxon>Pseudomonadota</taxon>
        <taxon>Gammaproteobacteria</taxon>
        <taxon>Pseudomonadales</taxon>
        <taxon>Pseudomonadaceae</taxon>
        <taxon>Pseudomonas</taxon>
    </lineage>
</organism>
<reference evidence="2" key="2">
    <citation type="submission" date="2020-07" db="EMBL/GenBank/DDBJ databases">
        <authorList>
            <person name="Lood C."/>
            <person name="Girard L."/>
        </authorList>
    </citation>
    <scope>NUCLEOTIDE SEQUENCE</scope>
    <source>
        <strain evidence="2">SWRI10</strain>
    </source>
</reference>
<proteinExistence type="predicted"/>
<evidence type="ECO:0000256" key="1">
    <source>
        <dbReference type="SAM" id="MobiDB-lite"/>
    </source>
</evidence>
<reference evidence="2" key="1">
    <citation type="journal article" date="2020" name="Microorganisms">
        <title>Reliable Identification of Environmental Pseudomonas Isolates Using the rpoD Gene.</title>
        <authorList>
            <consortium name="The Broad Institute Genome Sequencing Platform"/>
            <person name="Girard L."/>
            <person name="Lood C."/>
            <person name="Rokni-Zadeh H."/>
            <person name="van Noort V."/>
            <person name="Lavigne R."/>
            <person name="De Mot R."/>
        </authorList>
    </citation>
    <scope>NUCLEOTIDE SEQUENCE</scope>
    <source>
        <strain evidence="2">SWRI10</strain>
    </source>
</reference>
<dbReference type="RefSeq" id="WP_186555769.1">
    <property type="nucleotide sequence ID" value="NZ_JABWRE020000001.1"/>
</dbReference>
<gene>
    <name evidence="3" type="ORF">HU737_005180</name>
    <name evidence="2" type="ORF">HU737_16150</name>
</gene>
<reference evidence="3" key="3">
    <citation type="submission" date="2021-06" db="EMBL/GenBank/DDBJ databases">
        <title>Updating the genus Pseudomonas: Description of 43 new species and partition of the Pseudomonas putida group.</title>
        <authorList>
            <person name="Girard L."/>
            <person name="Lood C."/>
            <person name="Vandamme P."/>
            <person name="Rokni-Zadeh H."/>
            <person name="Van Noort V."/>
            <person name="Hofte M."/>
            <person name="Lavigne R."/>
            <person name="De Mot R."/>
        </authorList>
    </citation>
    <scope>NUCLEOTIDE SEQUENCE</scope>
    <source>
        <strain evidence="3">SWRI10</strain>
    </source>
</reference>
<feature type="region of interest" description="Disordered" evidence="1">
    <location>
        <begin position="1"/>
        <end position="22"/>
    </location>
</feature>